<evidence type="ECO:0000313" key="2">
    <source>
        <dbReference type="EMBL" id="OMJ24531.1"/>
    </source>
</evidence>
<protein>
    <submittedName>
        <fullName evidence="2">Golgi to ER traffic protein 4</fullName>
    </submittedName>
</protein>
<dbReference type="OrthoDB" id="10252405at2759"/>
<dbReference type="Proteomes" id="UP000187429">
    <property type="component" value="Unassembled WGS sequence"/>
</dbReference>
<dbReference type="GO" id="GO:0005829">
    <property type="term" value="C:cytosol"/>
    <property type="evidence" value="ECO:0007669"/>
    <property type="project" value="TreeGrafter"/>
</dbReference>
<dbReference type="AlphaFoldDB" id="A0A1R1YC86"/>
<dbReference type="Pfam" id="PF04190">
    <property type="entry name" value="GET4"/>
    <property type="match status" value="1"/>
</dbReference>
<dbReference type="InterPro" id="IPR007317">
    <property type="entry name" value="GET4"/>
</dbReference>
<accession>A0A1R1YC86</accession>
<comment type="similarity">
    <text evidence="1">Belongs to the GET4 family.</text>
</comment>
<gene>
    <name evidence="2" type="ORF">AYI69_g4602</name>
</gene>
<keyword evidence="3" id="KW-1185">Reference proteome</keyword>
<name>A0A1R1YC86_9FUNG</name>
<proteinExistence type="inferred from homology"/>
<evidence type="ECO:0000313" key="3">
    <source>
        <dbReference type="Proteomes" id="UP000187429"/>
    </source>
</evidence>
<reference evidence="3" key="1">
    <citation type="submission" date="2017-01" db="EMBL/GenBank/DDBJ databases">
        <authorList>
            <person name="Wang Y."/>
            <person name="White M."/>
            <person name="Kvist S."/>
            <person name="Moncalvo J.-M."/>
        </authorList>
    </citation>
    <scope>NUCLEOTIDE SEQUENCE [LARGE SCALE GENOMIC DNA]</scope>
    <source>
        <strain evidence="3">ID-206-W2</strain>
    </source>
</reference>
<organism evidence="2 3">
    <name type="scientific">Smittium culicis</name>
    <dbReference type="NCBI Taxonomy" id="133412"/>
    <lineage>
        <taxon>Eukaryota</taxon>
        <taxon>Fungi</taxon>
        <taxon>Fungi incertae sedis</taxon>
        <taxon>Zoopagomycota</taxon>
        <taxon>Kickxellomycotina</taxon>
        <taxon>Harpellomycetes</taxon>
        <taxon>Harpellales</taxon>
        <taxon>Legeriomycetaceae</taxon>
        <taxon>Smittium</taxon>
    </lineage>
</organism>
<dbReference type="EMBL" id="LSSM01001811">
    <property type="protein sequence ID" value="OMJ24531.1"/>
    <property type="molecule type" value="Genomic_DNA"/>
</dbReference>
<dbReference type="InterPro" id="IPR011990">
    <property type="entry name" value="TPR-like_helical_dom_sf"/>
</dbReference>
<dbReference type="GO" id="GO:0045048">
    <property type="term" value="P:protein insertion into ER membrane"/>
    <property type="evidence" value="ECO:0007669"/>
    <property type="project" value="InterPro"/>
</dbReference>
<sequence>MTSESDKRTRRIIDNLIKNISDGNYYESHQAIRTVVTRYIKQKKINAAIDLSFSGAKELSKYEQWGSVSDLLLYMLKIYKDQEIKVDDESKDDAPISIHFSIL</sequence>
<comment type="caution">
    <text evidence="2">The sequence shown here is derived from an EMBL/GenBank/DDBJ whole genome shotgun (WGS) entry which is preliminary data.</text>
</comment>
<dbReference type="Gene3D" id="1.25.40.10">
    <property type="entry name" value="Tetratricopeptide repeat domain"/>
    <property type="match status" value="1"/>
</dbReference>
<evidence type="ECO:0000256" key="1">
    <source>
        <dbReference type="ARBA" id="ARBA00005351"/>
    </source>
</evidence>
<dbReference type="PANTHER" id="PTHR12875:SF0">
    <property type="entry name" value="GOLGI TO ER TRAFFIC PROTEIN 4 HOMOLOG"/>
    <property type="match status" value="1"/>
</dbReference>
<dbReference type="PANTHER" id="PTHR12875">
    <property type="entry name" value="GOLGI TO ER TRAFFIC PROTEIN 4 HOMOLOG"/>
    <property type="match status" value="1"/>
</dbReference>